<organism evidence="8 9">
    <name type="scientific">Luteimonas gilva</name>
    <dbReference type="NCBI Taxonomy" id="2572684"/>
    <lineage>
        <taxon>Bacteria</taxon>
        <taxon>Pseudomonadati</taxon>
        <taxon>Pseudomonadota</taxon>
        <taxon>Gammaproteobacteria</taxon>
        <taxon>Lysobacterales</taxon>
        <taxon>Lysobacteraceae</taxon>
        <taxon>Luteimonas</taxon>
    </lineage>
</organism>
<dbReference type="Proteomes" id="UP000308707">
    <property type="component" value="Unassembled WGS sequence"/>
</dbReference>
<evidence type="ECO:0000256" key="3">
    <source>
        <dbReference type="ARBA" id="ARBA00022475"/>
    </source>
</evidence>
<dbReference type="OrthoDB" id="9759295at2"/>
<gene>
    <name evidence="8" type="ORF">FCE95_14620</name>
</gene>
<comment type="subcellular location">
    <subcellularLocation>
        <location evidence="1">Cell membrane</location>
        <topology evidence="1">Multi-pass membrane protein</topology>
    </subcellularLocation>
</comment>
<comment type="similarity">
    <text evidence="2">Belongs to the VirD4/TraG family.</text>
</comment>
<protein>
    <submittedName>
        <fullName evidence="8">Type IV secretory system conjugative DNA transfer family protein</fullName>
    </submittedName>
</protein>
<evidence type="ECO:0000313" key="8">
    <source>
        <dbReference type="EMBL" id="TKR29381.1"/>
    </source>
</evidence>
<dbReference type="CDD" id="cd01127">
    <property type="entry name" value="TrwB_TraG_TraD_VirD4"/>
    <property type="match status" value="1"/>
</dbReference>
<dbReference type="PANTHER" id="PTHR37937:SF1">
    <property type="entry name" value="CONJUGATIVE TRANSFER: DNA TRANSPORT"/>
    <property type="match status" value="1"/>
</dbReference>
<dbReference type="InterPro" id="IPR027417">
    <property type="entry name" value="P-loop_NTPase"/>
</dbReference>
<feature type="transmembrane region" description="Helical" evidence="7">
    <location>
        <begin position="7"/>
        <end position="34"/>
    </location>
</feature>
<comment type="caution">
    <text evidence="8">The sequence shown here is derived from an EMBL/GenBank/DDBJ whole genome shotgun (WGS) entry which is preliminary data.</text>
</comment>
<name>A0A4U5JLJ2_9GAMM</name>
<keyword evidence="4 7" id="KW-0812">Transmembrane</keyword>
<evidence type="ECO:0000256" key="4">
    <source>
        <dbReference type="ARBA" id="ARBA00022692"/>
    </source>
</evidence>
<evidence type="ECO:0000256" key="1">
    <source>
        <dbReference type="ARBA" id="ARBA00004651"/>
    </source>
</evidence>
<keyword evidence="3" id="KW-1003">Cell membrane</keyword>
<reference evidence="8 9" key="1">
    <citation type="submission" date="2019-04" db="EMBL/GenBank/DDBJ databases">
        <title>Reference strain of H23.</title>
        <authorList>
            <person name="Luo X."/>
        </authorList>
    </citation>
    <scope>NUCLEOTIDE SEQUENCE [LARGE SCALE GENOMIC DNA]</scope>
    <source>
        <strain evidence="8 9">H23</strain>
    </source>
</reference>
<dbReference type="PANTHER" id="PTHR37937">
    <property type="entry name" value="CONJUGATIVE TRANSFER: DNA TRANSPORT"/>
    <property type="match status" value="1"/>
</dbReference>
<dbReference type="InterPro" id="IPR003688">
    <property type="entry name" value="TraG/VirD4"/>
</dbReference>
<dbReference type="AlphaFoldDB" id="A0A4U5JLJ2"/>
<keyword evidence="9" id="KW-1185">Reference proteome</keyword>
<dbReference type="EMBL" id="SZUA01000003">
    <property type="protein sequence ID" value="TKR29381.1"/>
    <property type="molecule type" value="Genomic_DNA"/>
</dbReference>
<dbReference type="RefSeq" id="WP_137267783.1">
    <property type="nucleotide sequence ID" value="NZ_SZUA01000003.1"/>
</dbReference>
<evidence type="ECO:0000256" key="5">
    <source>
        <dbReference type="ARBA" id="ARBA00022989"/>
    </source>
</evidence>
<proteinExistence type="inferred from homology"/>
<dbReference type="Gene3D" id="3.40.50.300">
    <property type="entry name" value="P-loop containing nucleotide triphosphate hydrolases"/>
    <property type="match status" value="1"/>
</dbReference>
<evidence type="ECO:0000256" key="2">
    <source>
        <dbReference type="ARBA" id="ARBA00008806"/>
    </source>
</evidence>
<dbReference type="Pfam" id="PF02534">
    <property type="entry name" value="T4SS-DNA_transf"/>
    <property type="match status" value="1"/>
</dbReference>
<evidence type="ECO:0000313" key="9">
    <source>
        <dbReference type="Proteomes" id="UP000308707"/>
    </source>
</evidence>
<dbReference type="GO" id="GO:0005886">
    <property type="term" value="C:plasma membrane"/>
    <property type="evidence" value="ECO:0007669"/>
    <property type="project" value="UniProtKB-SubCell"/>
</dbReference>
<evidence type="ECO:0000256" key="6">
    <source>
        <dbReference type="ARBA" id="ARBA00023136"/>
    </source>
</evidence>
<keyword evidence="6 7" id="KW-0472">Membrane</keyword>
<dbReference type="SUPFAM" id="SSF52540">
    <property type="entry name" value="P-loop containing nucleoside triphosphate hydrolases"/>
    <property type="match status" value="1"/>
</dbReference>
<dbReference type="InterPro" id="IPR051539">
    <property type="entry name" value="T4SS-coupling_protein"/>
</dbReference>
<evidence type="ECO:0000256" key="7">
    <source>
        <dbReference type="SAM" id="Phobius"/>
    </source>
</evidence>
<sequence>MVKFRLLFAIAITLLFLIVGLYLSGYATLALLGLDAELLKWNTYLIYYRALDVPAVAPHVAKIRWGGGLGFGVSATLWLGCLVLVLKPRPKSAHGEARFAGRSELARAGLLKPAPDGIVIGKIGSTLIRLPGQQFAILAAPTRSGKGVGIVIPNLLEYRDSIVVLDIKGENFELTSGWRAEQGQKIYKFNPYDTHTHRWNPMGYVASDPHRRINDIQAIAAMLYPDQGGEDKFWVSQARNAFLAFALYLYENYDDQRQQGYPFELLKFPTLGGVLRLACGDGRNLKDYLQSLAEARFLSASAKVAFAGLLSQEKETFASIMGTLREPLNPFVSPIMDAATGGNDFRLNEVRKKPTTIYLVIPPHKLGECRVLVNLFFSQLINENTQQLPVQNPALKHQCLLLMDEFTAIGRVDKLADSITHIAGYNLRVFPIIQSKAQLEATYGKEVARTLITNHAVQIVFAPREQQDANDYSEMLGYTTVKRHSVTRGRDHSRSESEERRALMLPQELKALGPDKQIVFYEGLAQPVLCEKIRYYSDKEFMFRVKPPVKVLSARPNNA</sequence>
<keyword evidence="5 7" id="KW-1133">Transmembrane helix</keyword>
<accession>A0A4U5JLJ2</accession>